<evidence type="ECO:0000256" key="1">
    <source>
        <dbReference type="PIRSR" id="PIRSR601310-1"/>
    </source>
</evidence>
<name>A0A2T0SRU6_9PSEU</name>
<organism evidence="5 6">
    <name type="scientific">Umezawaea tangerina</name>
    <dbReference type="NCBI Taxonomy" id="84725"/>
    <lineage>
        <taxon>Bacteria</taxon>
        <taxon>Bacillati</taxon>
        <taxon>Actinomycetota</taxon>
        <taxon>Actinomycetes</taxon>
        <taxon>Pseudonocardiales</taxon>
        <taxon>Pseudonocardiaceae</taxon>
        <taxon>Umezawaea</taxon>
    </lineage>
</organism>
<dbReference type="GO" id="GO:0003824">
    <property type="term" value="F:catalytic activity"/>
    <property type="evidence" value="ECO:0007669"/>
    <property type="project" value="InterPro"/>
</dbReference>
<dbReference type="SUPFAM" id="SSF54197">
    <property type="entry name" value="HIT-like"/>
    <property type="match status" value="1"/>
</dbReference>
<evidence type="ECO:0000313" key="6">
    <source>
        <dbReference type="Proteomes" id="UP000239494"/>
    </source>
</evidence>
<evidence type="ECO:0000256" key="2">
    <source>
        <dbReference type="PIRSR" id="PIRSR601310-3"/>
    </source>
</evidence>
<dbReference type="PANTHER" id="PTHR23089">
    <property type="entry name" value="HISTIDINE TRIAD HIT PROTEIN"/>
    <property type="match status" value="1"/>
</dbReference>
<reference evidence="5 6" key="1">
    <citation type="submission" date="2018-03" db="EMBL/GenBank/DDBJ databases">
        <title>Genomic Encyclopedia of Archaeal and Bacterial Type Strains, Phase II (KMG-II): from individual species to whole genera.</title>
        <authorList>
            <person name="Goeker M."/>
        </authorList>
    </citation>
    <scope>NUCLEOTIDE SEQUENCE [LARGE SCALE GENOMIC DNA]</scope>
    <source>
        <strain evidence="5 6">DSM 44720</strain>
    </source>
</reference>
<protein>
    <submittedName>
        <fullName evidence="5">Histidine triad (HIT) family protein</fullName>
    </submittedName>
</protein>
<dbReference type="PROSITE" id="PS51084">
    <property type="entry name" value="HIT_2"/>
    <property type="match status" value="1"/>
</dbReference>
<gene>
    <name evidence="5" type="ORF">CLV43_11266</name>
</gene>
<evidence type="ECO:0000313" key="5">
    <source>
        <dbReference type="EMBL" id="PRY36142.1"/>
    </source>
</evidence>
<dbReference type="AlphaFoldDB" id="A0A2T0SRU6"/>
<dbReference type="InterPro" id="IPR001310">
    <property type="entry name" value="Histidine_triad_HIT"/>
</dbReference>
<dbReference type="EMBL" id="PVTF01000012">
    <property type="protein sequence ID" value="PRY36142.1"/>
    <property type="molecule type" value="Genomic_DNA"/>
</dbReference>
<evidence type="ECO:0000256" key="3">
    <source>
        <dbReference type="PROSITE-ProRule" id="PRU00464"/>
    </source>
</evidence>
<proteinExistence type="predicted"/>
<dbReference type="CDD" id="cd01276">
    <property type="entry name" value="PKCI_related"/>
    <property type="match status" value="1"/>
</dbReference>
<keyword evidence="6" id="KW-1185">Reference proteome</keyword>
<dbReference type="PRINTS" id="PR00332">
    <property type="entry name" value="HISTRIAD"/>
</dbReference>
<dbReference type="OrthoDB" id="9784774at2"/>
<accession>A0A2T0SRU6</accession>
<feature type="active site" description="Tele-AMP-histidine intermediate" evidence="1">
    <location>
        <position position="101"/>
    </location>
</feature>
<feature type="domain" description="HIT" evidence="4">
    <location>
        <begin position="6"/>
        <end position="114"/>
    </location>
</feature>
<dbReference type="Pfam" id="PF01230">
    <property type="entry name" value="HIT"/>
    <property type="match status" value="1"/>
</dbReference>
<dbReference type="InterPro" id="IPR011146">
    <property type="entry name" value="HIT-like"/>
</dbReference>
<feature type="short sequence motif" description="Histidine triad motif" evidence="2 3">
    <location>
        <begin position="99"/>
        <end position="103"/>
    </location>
</feature>
<dbReference type="Gene3D" id="3.30.428.10">
    <property type="entry name" value="HIT-like"/>
    <property type="match status" value="1"/>
</dbReference>
<evidence type="ECO:0000259" key="4">
    <source>
        <dbReference type="PROSITE" id="PS51084"/>
    </source>
</evidence>
<sequence>MSDDCLFCRIVAGEIPATVVLETKTILAFRDIAPQAPVHVVLVPKLHEPNAVALAERAPGELADLFVAAGDVAESEGIADSGFRLLFNTGADAGQTVFHAHLHLLGGKPLGHLA</sequence>
<dbReference type="RefSeq" id="WP_106192622.1">
    <property type="nucleotide sequence ID" value="NZ_PVTF01000012.1"/>
</dbReference>
<dbReference type="Proteomes" id="UP000239494">
    <property type="component" value="Unassembled WGS sequence"/>
</dbReference>
<dbReference type="InterPro" id="IPR036265">
    <property type="entry name" value="HIT-like_sf"/>
</dbReference>
<comment type="caution">
    <text evidence="5">The sequence shown here is derived from an EMBL/GenBank/DDBJ whole genome shotgun (WGS) entry which is preliminary data.</text>
</comment>